<keyword evidence="2 6" id="KW-0378">Hydrolase</keyword>
<dbReference type="GO" id="GO:0005524">
    <property type="term" value="F:ATP binding"/>
    <property type="evidence" value="ECO:0007669"/>
    <property type="project" value="UniProtKB-KW"/>
</dbReference>
<dbReference type="PANTHER" id="PTHR11070:SF2">
    <property type="entry name" value="ATP-DEPENDENT DNA HELICASE SRS2"/>
    <property type="match status" value="1"/>
</dbReference>
<protein>
    <submittedName>
        <fullName evidence="6">ATP-dependent DNA helicase Rep</fullName>
        <ecNumber evidence="6">3.6.4.12</ecNumber>
    </submittedName>
</protein>
<dbReference type="PROSITE" id="PS51198">
    <property type="entry name" value="UVRD_HELICASE_ATP_BIND"/>
    <property type="match status" value="1"/>
</dbReference>
<comment type="caution">
    <text evidence="6">The sequence shown here is derived from an EMBL/GenBank/DDBJ whole genome shotgun (WGS) entry which is preliminary data.</text>
</comment>
<gene>
    <name evidence="6" type="primary">rep_18</name>
    <name evidence="6" type="ORF">SDC9_65609</name>
</gene>
<dbReference type="InterPro" id="IPR000212">
    <property type="entry name" value="DNA_helicase_UvrD/REP"/>
</dbReference>
<accession>A0A644XTV2</accession>
<dbReference type="Pfam" id="PF00580">
    <property type="entry name" value="UvrD-helicase"/>
    <property type="match status" value="1"/>
</dbReference>
<dbReference type="Gene3D" id="3.40.50.300">
    <property type="entry name" value="P-loop containing nucleotide triphosphate hydrolases"/>
    <property type="match status" value="1"/>
</dbReference>
<keyword evidence="3 6" id="KW-0347">Helicase</keyword>
<dbReference type="InterPro" id="IPR014016">
    <property type="entry name" value="UvrD-like_ATP-bd"/>
</dbReference>
<dbReference type="SUPFAM" id="SSF52540">
    <property type="entry name" value="P-loop containing nucleoside triphosphate hydrolases"/>
    <property type="match status" value="1"/>
</dbReference>
<dbReference type="GO" id="GO:0016787">
    <property type="term" value="F:hydrolase activity"/>
    <property type="evidence" value="ECO:0007669"/>
    <property type="project" value="UniProtKB-KW"/>
</dbReference>
<dbReference type="AlphaFoldDB" id="A0A644XTV2"/>
<name>A0A644XTV2_9ZZZZ</name>
<dbReference type="EC" id="3.6.4.12" evidence="6"/>
<keyword evidence="1" id="KW-0547">Nucleotide-binding</keyword>
<dbReference type="GO" id="GO:0000725">
    <property type="term" value="P:recombinational repair"/>
    <property type="evidence" value="ECO:0007669"/>
    <property type="project" value="TreeGrafter"/>
</dbReference>
<sequence>MIINEQDIVDVEKMLLPQNCNFSTEGKEFLLCNESKEVLACPGSGKTTLLMAKLYLLSKSMPFPNNAGICVLSHTNVAVNEIKKKLGSASDKILSYPNFVGTIQSFIDKFVLFPYLTHFTSGNIEIVDEEKYGVYMWRECNYNNKFRKLKYLILAGVKNSKFYESKEDYIKDLFLNKGELWLGKTKIAGPFVDSTLQFKQLKETLKLRGLVKFDDSYELGIEAIDTYGDELIKLISKRFRYAFVDEYQDCNYLQCKAVNQLFKKTTLQKIGDVDQAIYNNIHAEEIAWTVSEDAFTLPGSNRYNQKIANILVPLRTNKNPILSLSNNCQIPPTLIVYSENKTSDVIDAFCKEIKNNKLDKLNPKGTFKAIGMIKNGTGITIGDYWDKYKKEEINSSNLCLDDYVYELISQLESGNLYNVDKVIRKMLCQICFICGYVDEKTNRSFTVKTIKEKLYSCEEIEYPKSILEICNLKNFAYQEIREHLISLINKIFDSADVNTLQDFFAVQCGNNEIGKIKNIWKSEIDDDEINIQFETTYKVKGETHTATLYLETETNRASDIKRVMPLFHGKEIKNKKDIHEKSRKVVYVGFSRPTHLLCLAVQKKTFLSNENAFADWKIIQLQ</sequence>
<feature type="domain" description="UvrD-like helicase ATP-binding" evidence="5">
    <location>
        <begin position="19"/>
        <end position="344"/>
    </location>
</feature>
<evidence type="ECO:0000256" key="2">
    <source>
        <dbReference type="ARBA" id="ARBA00022801"/>
    </source>
</evidence>
<evidence type="ECO:0000256" key="3">
    <source>
        <dbReference type="ARBA" id="ARBA00022806"/>
    </source>
</evidence>
<dbReference type="PANTHER" id="PTHR11070">
    <property type="entry name" value="UVRD / RECB / PCRA DNA HELICASE FAMILY MEMBER"/>
    <property type="match status" value="1"/>
</dbReference>
<evidence type="ECO:0000256" key="1">
    <source>
        <dbReference type="ARBA" id="ARBA00022741"/>
    </source>
</evidence>
<dbReference type="InterPro" id="IPR027417">
    <property type="entry name" value="P-loop_NTPase"/>
</dbReference>
<dbReference type="GO" id="GO:0003677">
    <property type="term" value="F:DNA binding"/>
    <property type="evidence" value="ECO:0007669"/>
    <property type="project" value="InterPro"/>
</dbReference>
<reference evidence="6" key="1">
    <citation type="submission" date="2019-08" db="EMBL/GenBank/DDBJ databases">
        <authorList>
            <person name="Kucharzyk K."/>
            <person name="Murdoch R.W."/>
            <person name="Higgins S."/>
            <person name="Loffler F."/>
        </authorList>
    </citation>
    <scope>NUCLEOTIDE SEQUENCE</scope>
</reference>
<evidence type="ECO:0000313" key="6">
    <source>
        <dbReference type="EMBL" id="MPM19191.1"/>
    </source>
</evidence>
<keyword evidence="4" id="KW-0067">ATP-binding</keyword>
<dbReference type="GO" id="GO:0043138">
    <property type="term" value="F:3'-5' DNA helicase activity"/>
    <property type="evidence" value="ECO:0007669"/>
    <property type="project" value="TreeGrafter"/>
</dbReference>
<evidence type="ECO:0000256" key="4">
    <source>
        <dbReference type="ARBA" id="ARBA00022840"/>
    </source>
</evidence>
<organism evidence="6">
    <name type="scientific">bioreactor metagenome</name>
    <dbReference type="NCBI Taxonomy" id="1076179"/>
    <lineage>
        <taxon>unclassified sequences</taxon>
        <taxon>metagenomes</taxon>
        <taxon>ecological metagenomes</taxon>
    </lineage>
</organism>
<dbReference type="EMBL" id="VSSQ01003129">
    <property type="protein sequence ID" value="MPM19191.1"/>
    <property type="molecule type" value="Genomic_DNA"/>
</dbReference>
<evidence type="ECO:0000259" key="5">
    <source>
        <dbReference type="PROSITE" id="PS51198"/>
    </source>
</evidence>
<proteinExistence type="predicted"/>